<evidence type="ECO:0000256" key="15">
    <source>
        <dbReference type="RuleBase" id="RU003750"/>
    </source>
</evidence>
<proteinExistence type="inferred from homology"/>
<comment type="caution">
    <text evidence="17">The sequence shown here is derived from an EMBL/GenBank/DDBJ whole genome shotgun (WGS) entry which is preliminary data.</text>
</comment>
<dbReference type="Gene3D" id="1.20.120.1760">
    <property type="match status" value="1"/>
</dbReference>
<comment type="subcellular location">
    <subcellularLocation>
        <location evidence="2">Endomembrane system</location>
        <topology evidence="2">Multi-pass membrane protein</topology>
    </subcellularLocation>
</comment>
<sequence>MKKSVPNIITSANLFSGCLSVVMAFNGKLAEAGILILVAAFLDFFDGLSARLLNVASPIGKELDSLADVVSFGFAPSVIVYQLLLRSSLDFPYLEYSAFLMTIFSAYRLAKFNLDERQTSSFIGVPTPANALFWLSIPLIAWQKDTFDDVFAREVLSLLTNSYFILIGILVWSLLMVSEIPLFALKFKSLKWKENKLKFSFIAVSVALIASFYFIAVPIILILYIILSVINNSISKNHEI</sequence>
<accession>A0A6N9NHE5</accession>
<dbReference type="RefSeq" id="WP_160632215.1">
    <property type="nucleotide sequence ID" value="NZ_WWNE01000004.1"/>
</dbReference>
<reference evidence="17 18" key="1">
    <citation type="submission" date="2019-12" db="EMBL/GenBank/DDBJ databases">
        <authorList>
            <person name="Zhao J."/>
        </authorList>
    </citation>
    <scope>NUCLEOTIDE SEQUENCE [LARGE SCALE GENOMIC DNA]</scope>
    <source>
        <strain evidence="17 18">S-15</strain>
    </source>
</reference>
<keyword evidence="9 16" id="KW-1133">Transmembrane helix</keyword>
<dbReference type="EMBL" id="WWNE01000004">
    <property type="protein sequence ID" value="NBG65259.1"/>
    <property type="molecule type" value="Genomic_DNA"/>
</dbReference>
<evidence type="ECO:0000256" key="8">
    <source>
        <dbReference type="ARBA" id="ARBA00022692"/>
    </source>
</evidence>
<comment type="catalytic activity">
    <reaction evidence="1">
        <text>a CDP-1,2-diacyl-sn-glycerol + L-serine = a 1,2-diacyl-sn-glycero-3-phospho-L-serine + CMP + H(+)</text>
        <dbReference type="Rhea" id="RHEA:16913"/>
        <dbReference type="ChEBI" id="CHEBI:15378"/>
        <dbReference type="ChEBI" id="CHEBI:33384"/>
        <dbReference type="ChEBI" id="CHEBI:57262"/>
        <dbReference type="ChEBI" id="CHEBI:58332"/>
        <dbReference type="ChEBI" id="CHEBI:60377"/>
        <dbReference type="EC" id="2.7.8.8"/>
    </reaction>
</comment>
<dbReference type="Proteomes" id="UP000470771">
    <property type="component" value="Unassembled WGS sequence"/>
</dbReference>
<keyword evidence="13" id="KW-1208">Phospholipid metabolism</keyword>
<dbReference type="InterPro" id="IPR050324">
    <property type="entry name" value="CDP-alcohol_PTase-I"/>
</dbReference>
<evidence type="ECO:0000256" key="3">
    <source>
        <dbReference type="ARBA" id="ARBA00010441"/>
    </source>
</evidence>
<feature type="transmembrane region" description="Helical" evidence="16">
    <location>
        <begin position="91"/>
        <end position="110"/>
    </location>
</feature>
<dbReference type="PROSITE" id="PS00379">
    <property type="entry name" value="CDP_ALCOHOL_P_TRANSF"/>
    <property type="match status" value="1"/>
</dbReference>
<name>A0A6N9NHE5_9FLAO</name>
<organism evidence="17 18">
    <name type="scientific">Acidiluteibacter ferrifornacis</name>
    <dbReference type="NCBI Taxonomy" id="2692424"/>
    <lineage>
        <taxon>Bacteria</taxon>
        <taxon>Pseudomonadati</taxon>
        <taxon>Bacteroidota</taxon>
        <taxon>Flavobacteriia</taxon>
        <taxon>Flavobacteriales</taxon>
        <taxon>Cryomorphaceae</taxon>
        <taxon>Acidiluteibacter</taxon>
    </lineage>
</organism>
<keyword evidence="6" id="KW-0444">Lipid biosynthesis</keyword>
<evidence type="ECO:0000313" key="18">
    <source>
        <dbReference type="Proteomes" id="UP000470771"/>
    </source>
</evidence>
<feature type="transmembrane region" description="Helical" evidence="16">
    <location>
        <begin position="122"/>
        <end position="142"/>
    </location>
</feature>
<dbReference type="Pfam" id="PF01066">
    <property type="entry name" value="CDP-OH_P_transf"/>
    <property type="match status" value="1"/>
</dbReference>
<gene>
    <name evidence="17" type="primary">pssA</name>
    <name evidence="17" type="ORF">GQN54_03975</name>
</gene>
<dbReference type="InterPro" id="IPR043130">
    <property type="entry name" value="CDP-OH_PTrfase_TM_dom"/>
</dbReference>
<keyword evidence="7 15" id="KW-0808">Transferase</keyword>
<keyword evidence="11 16" id="KW-0472">Membrane</keyword>
<dbReference type="GO" id="GO:0012505">
    <property type="term" value="C:endomembrane system"/>
    <property type="evidence" value="ECO:0007669"/>
    <property type="project" value="UniProtKB-SubCell"/>
</dbReference>
<evidence type="ECO:0000256" key="11">
    <source>
        <dbReference type="ARBA" id="ARBA00023136"/>
    </source>
</evidence>
<evidence type="ECO:0000256" key="9">
    <source>
        <dbReference type="ARBA" id="ARBA00022989"/>
    </source>
</evidence>
<dbReference type="PANTHER" id="PTHR14269:SF61">
    <property type="entry name" value="CDP-DIACYLGLYCEROL--SERINE O-PHOSPHATIDYLTRANSFERASE"/>
    <property type="match status" value="1"/>
</dbReference>
<evidence type="ECO:0000256" key="6">
    <source>
        <dbReference type="ARBA" id="ARBA00022516"/>
    </source>
</evidence>
<dbReference type="AlphaFoldDB" id="A0A6N9NHE5"/>
<dbReference type="InterPro" id="IPR004533">
    <property type="entry name" value="CDP-diaglyc--ser_O-PTrfase"/>
</dbReference>
<dbReference type="PANTHER" id="PTHR14269">
    <property type="entry name" value="CDP-DIACYLGLYCEROL--GLYCEROL-3-PHOSPHATE 3-PHOSPHATIDYLTRANSFERASE-RELATED"/>
    <property type="match status" value="1"/>
</dbReference>
<evidence type="ECO:0000256" key="7">
    <source>
        <dbReference type="ARBA" id="ARBA00022679"/>
    </source>
</evidence>
<keyword evidence="18" id="KW-1185">Reference proteome</keyword>
<feature type="transmembrane region" description="Helical" evidence="16">
    <location>
        <begin position="162"/>
        <end position="187"/>
    </location>
</feature>
<dbReference type="InterPro" id="IPR048254">
    <property type="entry name" value="CDP_ALCOHOL_P_TRANSF_CS"/>
</dbReference>
<evidence type="ECO:0000256" key="12">
    <source>
        <dbReference type="ARBA" id="ARBA00023209"/>
    </source>
</evidence>
<keyword evidence="12" id="KW-0594">Phospholipid biosynthesis</keyword>
<evidence type="ECO:0000256" key="2">
    <source>
        <dbReference type="ARBA" id="ARBA00004127"/>
    </source>
</evidence>
<evidence type="ECO:0000256" key="1">
    <source>
        <dbReference type="ARBA" id="ARBA00000287"/>
    </source>
</evidence>
<keyword evidence="10" id="KW-0443">Lipid metabolism</keyword>
<evidence type="ECO:0000313" key="17">
    <source>
        <dbReference type="EMBL" id="NBG65259.1"/>
    </source>
</evidence>
<feature type="transmembrane region" description="Helical" evidence="16">
    <location>
        <begin position="199"/>
        <end position="227"/>
    </location>
</feature>
<comment type="similarity">
    <text evidence="3 15">Belongs to the CDP-alcohol phosphatidyltransferase class-I family.</text>
</comment>
<keyword evidence="8 16" id="KW-0812">Transmembrane</keyword>
<evidence type="ECO:0000256" key="4">
    <source>
        <dbReference type="ARBA" id="ARBA00013174"/>
    </source>
</evidence>
<dbReference type="GO" id="GO:0016020">
    <property type="term" value="C:membrane"/>
    <property type="evidence" value="ECO:0007669"/>
    <property type="project" value="InterPro"/>
</dbReference>
<evidence type="ECO:0000256" key="14">
    <source>
        <dbReference type="ARBA" id="ARBA00032361"/>
    </source>
</evidence>
<dbReference type="GO" id="GO:0003882">
    <property type="term" value="F:CDP-diacylglycerol-serine O-phosphatidyltransferase activity"/>
    <property type="evidence" value="ECO:0007669"/>
    <property type="project" value="UniProtKB-EC"/>
</dbReference>
<dbReference type="InterPro" id="IPR000462">
    <property type="entry name" value="CDP-OH_P_trans"/>
</dbReference>
<evidence type="ECO:0000256" key="10">
    <source>
        <dbReference type="ARBA" id="ARBA00023098"/>
    </source>
</evidence>
<protein>
    <recommendedName>
        <fullName evidence="5">CDP-diacylglycerol--serine O-phosphatidyltransferase</fullName>
        <ecNumber evidence="4">2.7.8.8</ecNumber>
    </recommendedName>
    <alternativeName>
        <fullName evidence="14">Phosphatidylserine synthase</fullName>
    </alternativeName>
</protein>
<dbReference type="EC" id="2.7.8.8" evidence="4"/>
<evidence type="ECO:0000256" key="16">
    <source>
        <dbReference type="SAM" id="Phobius"/>
    </source>
</evidence>
<dbReference type="GO" id="GO:0008654">
    <property type="term" value="P:phospholipid biosynthetic process"/>
    <property type="evidence" value="ECO:0007669"/>
    <property type="project" value="UniProtKB-KW"/>
</dbReference>
<evidence type="ECO:0000256" key="13">
    <source>
        <dbReference type="ARBA" id="ARBA00023264"/>
    </source>
</evidence>
<evidence type="ECO:0000256" key="5">
    <source>
        <dbReference type="ARBA" id="ARBA00017171"/>
    </source>
</evidence>
<dbReference type="PROSITE" id="PS51257">
    <property type="entry name" value="PROKAR_LIPOPROTEIN"/>
    <property type="match status" value="1"/>
</dbReference>
<dbReference type="NCBIfam" id="TIGR00473">
    <property type="entry name" value="pssA"/>
    <property type="match status" value="1"/>
</dbReference>